<keyword evidence="6" id="KW-0106">Calcium</keyword>
<sequence>MFLVNSFLGGKGGGSGSAGRLPGAFKAAGFRLSPELCQMIIRHYSVEDGNMDFDNFISCLVHLDAMFRAFKSLDKDGIGQIRVNIQEWLQLTMYS</sequence>
<accession>A0A5F8H132</accession>
<dbReference type="SUPFAM" id="SSF47473">
    <property type="entry name" value="EF-hand"/>
    <property type="match status" value="1"/>
</dbReference>
<evidence type="ECO:0000256" key="5">
    <source>
        <dbReference type="ARBA" id="ARBA00022737"/>
    </source>
</evidence>
<keyword evidence="7" id="KW-0472">Membrane</keyword>
<organism evidence="8 9">
    <name type="scientific">Monodelphis domestica</name>
    <name type="common">Gray short-tailed opossum</name>
    <dbReference type="NCBI Taxonomy" id="13616"/>
    <lineage>
        <taxon>Eukaryota</taxon>
        <taxon>Metazoa</taxon>
        <taxon>Chordata</taxon>
        <taxon>Craniata</taxon>
        <taxon>Vertebrata</taxon>
        <taxon>Euteleostomi</taxon>
        <taxon>Mammalia</taxon>
        <taxon>Metatheria</taxon>
        <taxon>Didelphimorphia</taxon>
        <taxon>Didelphidae</taxon>
        <taxon>Monodelphis</taxon>
    </lineage>
</organism>
<reference evidence="8" key="3">
    <citation type="submission" date="2025-09" db="UniProtKB">
        <authorList>
            <consortium name="Ensembl"/>
        </authorList>
    </citation>
    <scope>IDENTIFICATION</scope>
</reference>
<evidence type="ECO:0000256" key="6">
    <source>
        <dbReference type="ARBA" id="ARBA00022837"/>
    </source>
</evidence>
<evidence type="ECO:0000313" key="8">
    <source>
        <dbReference type="Ensembl" id="ENSMODP00000053096.1"/>
    </source>
</evidence>
<reference evidence="8 9" key="1">
    <citation type="journal article" date="2007" name="Nature">
        <title>Genome of the marsupial Monodelphis domestica reveals innovation in non-coding sequences.</title>
        <authorList>
            <person name="Mikkelsen T.S."/>
            <person name="Wakefield M.J."/>
            <person name="Aken B."/>
            <person name="Amemiya C.T."/>
            <person name="Chang J.L."/>
            <person name="Duke S."/>
            <person name="Garber M."/>
            <person name="Gentles A.J."/>
            <person name="Goodstadt L."/>
            <person name="Heger A."/>
            <person name="Jurka J."/>
            <person name="Kamal M."/>
            <person name="Mauceli E."/>
            <person name="Searle S.M."/>
            <person name="Sharpe T."/>
            <person name="Baker M.L."/>
            <person name="Batzer M.A."/>
            <person name="Benos P.V."/>
            <person name="Belov K."/>
            <person name="Clamp M."/>
            <person name="Cook A."/>
            <person name="Cuff J."/>
            <person name="Das R."/>
            <person name="Davidow L."/>
            <person name="Deakin J.E."/>
            <person name="Fazzari M.J."/>
            <person name="Glass J.L."/>
            <person name="Grabherr M."/>
            <person name="Greally J.M."/>
            <person name="Gu W."/>
            <person name="Hore T.A."/>
            <person name="Huttley G.A."/>
            <person name="Kleber M."/>
            <person name="Jirtle R.L."/>
            <person name="Koina E."/>
            <person name="Lee J.T."/>
            <person name="Mahony S."/>
            <person name="Marra M.A."/>
            <person name="Miller R.D."/>
            <person name="Nicholls R.D."/>
            <person name="Oda M."/>
            <person name="Papenfuss A.T."/>
            <person name="Parra Z.E."/>
            <person name="Pollock D.D."/>
            <person name="Ray D.A."/>
            <person name="Schein J.E."/>
            <person name="Speed T.P."/>
            <person name="Thompson K."/>
            <person name="VandeBerg J.L."/>
            <person name="Wade C.M."/>
            <person name="Walker J.A."/>
            <person name="Waters P.D."/>
            <person name="Webber C."/>
            <person name="Weidman J.R."/>
            <person name="Xie X."/>
            <person name="Zody M.C."/>
            <person name="Baldwin J."/>
            <person name="Abdouelleil A."/>
            <person name="Abdulkadir J."/>
            <person name="Abebe A."/>
            <person name="Abera B."/>
            <person name="Abreu J."/>
            <person name="Acer S.C."/>
            <person name="Aftuck L."/>
            <person name="Alexander A."/>
            <person name="An P."/>
            <person name="Anderson E."/>
            <person name="Anderson S."/>
            <person name="Arachi H."/>
            <person name="Azer M."/>
            <person name="Bachantsang P."/>
            <person name="Barry A."/>
            <person name="Bayul T."/>
            <person name="Berlin A."/>
            <person name="Bessette D."/>
            <person name="Bloom T."/>
            <person name="Bloom T."/>
            <person name="Boguslavskiy L."/>
            <person name="Bonnet C."/>
            <person name="Boukhgalter B."/>
            <person name="Bourzgui I."/>
            <person name="Brown A."/>
            <person name="Cahill P."/>
            <person name="Channer S."/>
            <person name="Cheshatsang Y."/>
            <person name="Chuda L."/>
            <person name="Citroen M."/>
            <person name="Collymore A."/>
            <person name="Cooke P."/>
            <person name="Costello M."/>
            <person name="D'Aco K."/>
            <person name="Daza R."/>
            <person name="De Haan G."/>
            <person name="DeGray S."/>
            <person name="DeMaso C."/>
            <person name="Dhargay N."/>
            <person name="Dooley K."/>
            <person name="Dooley E."/>
            <person name="Doricent M."/>
            <person name="Dorje P."/>
            <person name="Dorjee K."/>
            <person name="Dupes A."/>
            <person name="Elong R."/>
            <person name="Falk J."/>
            <person name="Farina A."/>
            <person name="Faro S."/>
            <person name="Ferguson D."/>
            <person name="Fisher S."/>
            <person name="Foley C.D."/>
            <person name="Franke A."/>
            <person name="Friedrich D."/>
            <person name="Gadbois L."/>
            <person name="Gearin G."/>
            <person name="Gearin C.R."/>
            <person name="Giannoukos G."/>
            <person name="Goode T."/>
            <person name="Graham J."/>
            <person name="Grandbois E."/>
            <person name="Grewal S."/>
            <person name="Gyaltsen K."/>
            <person name="Hafez N."/>
            <person name="Hagos B."/>
            <person name="Hall J."/>
            <person name="Henson C."/>
            <person name="Hollinger A."/>
            <person name="Honan T."/>
            <person name="Huard M.D."/>
            <person name="Hughes L."/>
            <person name="Hurhula B."/>
            <person name="Husby M.E."/>
            <person name="Kamat A."/>
            <person name="Kanga B."/>
            <person name="Kashin S."/>
            <person name="Khazanovich D."/>
            <person name="Kisner P."/>
            <person name="Lance K."/>
            <person name="Lara M."/>
            <person name="Lee W."/>
            <person name="Lennon N."/>
            <person name="Letendre F."/>
            <person name="LeVine R."/>
            <person name="Lipovsky A."/>
            <person name="Liu X."/>
            <person name="Liu J."/>
            <person name="Liu S."/>
            <person name="Lokyitsang T."/>
            <person name="Lokyitsang Y."/>
            <person name="Lubonja R."/>
            <person name="Lui A."/>
            <person name="MacDonald P."/>
            <person name="Magnisalis V."/>
            <person name="Maru K."/>
            <person name="Matthews C."/>
            <person name="McCusker W."/>
            <person name="McDonough S."/>
            <person name="Mehta T."/>
            <person name="Meldrim J."/>
            <person name="Meneus L."/>
            <person name="Mihai O."/>
            <person name="Mihalev A."/>
            <person name="Mihova T."/>
            <person name="Mittelman R."/>
            <person name="Mlenga V."/>
            <person name="Montmayeur A."/>
            <person name="Mulrain L."/>
            <person name="Navidi A."/>
            <person name="Naylor J."/>
            <person name="Negash T."/>
            <person name="Nguyen T."/>
            <person name="Nguyen N."/>
            <person name="Nicol R."/>
            <person name="Norbu C."/>
            <person name="Norbu N."/>
            <person name="Novod N."/>
            <person name="O'Neill B."/>
            <person name="Osman S."/>
            <person name="Markiewicz E."/>
            <person name="Oyono O.L."/>
            <person name="Patti C."/>
            <person name="Phunkhang P."/>
            <person name="Pierre F."/>
            <person name="Priest M."/>
            <person name="Raghuraman S."/>
            <person name="Rege F."/>
            <person name="Reyes R."/>
            <person name="Rise C."/>
            <person name="Rogov P."/>
            <person name="Ross K."/>
            <person name="Ryan E."/>
            <person name="Settipalli S."/>
            <person name="Shea T."/>
            <person name="Sherpa N."/>
            <person name="Shi L."/>
            <person name="Shih D."/>
            <person name="Sparrow T."/>
            <person name="Spaulding J."/>
            <person name="Stalker J."/>
            <person name="Stange-Thomann N."/>
            <person name="Stavropoulos S."/>
            <person name="Stone C."/>
            <person name="Strader C."/>
            <person name="Tesfaye S."/>
            <person name="Thomson T."/>
            <person name="Thoulutsang Y."/>
            <person name="Thoulutsang D."/>
            <person name="Topham K."/>
            <person name="Topping I."/>
            <person name="Tsamla T."/>
            <person name="Vassiliev H."/>
            <person name="Vo A."/>
            <person name="Wangchuk T."/>
            <person name="Wangdi T."/>
            <person name="Weiand M."/>
            <person name="Wilkinson J."/>
            <person name="Wilson A."/>
            <person name="Yadav S."/>
            <person name="Young G."/>
            <person name="Yu Q."/>
            <person name="Zembek L."/>
            <person name="Zhong D."/>
            <person name="Zimmer A."/>
            <person name="Zwirko Z."/>
            <person name="Jaffe D.B."/>
            <person name="Alvarez P."/>
            <person name="Brockman W."/>
            <person name="Butler J."/>
            <person name="Chin C."/>
            <person name="Gnerre S."/>
            <person name="MacCallum I."/>
            <person name="Graves J.A."/>
            <person name="Ponting C.P."/>
            <person name="Breen M."/>
            <person name="Samollow P.B."/>
            <person name="Lander E.S."/>
            <person name="Lindblad-Toh K."/>
        </authorList>
    </citation>
    <scope>NUCLEOTIDE SEQUENCE [LARGE SCALE GENOMIC DNA]</scope>
</reference>
<evidence type="ECO:0000256" key="3">
    <source>
        <dbReference type="ARBA" id="ARBA00022490"/>
    </source>
</evidence>
<dbReference type="InterPro" id="IPR011992">
    <property type="entry name" value="EF-hand-dom_pair"/>
</dbReference>
<evidence type="ECO:0000256" key="4">
    <source>
        <dbReference type="ARBA" id="ARBA00022723"/>
    </source>
</evidence>
<evidence type="ECO:0000256" key="1">
    <source>
        <dbReference type="ARBA" id="ARBA00004308"/>
    </source>
</evidence>
<keyword evidence="9" id="KW-1185">Reference proteome</keyword>
<dbReference type="PANTHER" id="PTHR46735">
    <property type="entry name" value="CALPAIN, SMALL SUBUNIT 1 A-RELATED"/>
    <property type="match status" value="1"/>
</dbReference>
<reference evidence="8" key="2">
    <citation type="submission" date="2025-08" db="UniProtKB">
        <authorList>
            <consortium name="Ensembl"/>
        </authorList>
    </citation>
    <scope>IDENTIFICATION</scope>
</reference>
<name>A0A5F8H132_MONDO</name>
<dbReference type="AlphaFoldDB" id="A0A5F8H132"/>
<dbReference type="GO" id="GO:0046872">
    <property type="term" value="F:metal ion binding"/>
    <property type="evidence" value="ECO:0007669"/>
    <property type="project" value="UniProtKB-KW"/>
</dbReference>
<keyword evidence="5" id="KW-0677">Repeat</keyword>
<dbReference type="GeneTree" id="ENSGT00940000155478"/>
<keyword evidence="4" id="KW-0479">Metal-binding</keyword>
<protein>
    <recommendedName>
        <fullName evidence="10">Calpain small subunit 1</fullName>
    </recommendedName>
</protein>
<evidence type="ECO:0000256" key="2">
    <source>
        <dbReference type="ARBA" id="ARBA00004496"/>
    </source>
</evidence>
<dbReference type="GO" id="GO:0012505">
    <property type="term" value="C:endomembrane system"/>
    <property type="evidence" value="ECO:0007669"/>
    <property type="project" value="UniProtKB-SubCell"/>
</dbReference>
<dbReference type="OMA" id="FICCLIR"/>
<dbReference type="PANTHER" id="PTHR46735:SF3">
    <property type="entry name" value="CALPAIN SMALL SUBUNIT 1-RELATED"/>
    <property type="match status" value="1"/>
</dbReference>
<proteinExistence type="predicted"/>
<dbReference type="Ensembl" id="ENSMODT00000065066.1">
    <property type="protein sequence ID" value="ENSMODP00000053096.1"/>
    <property type="gene ID" value="ENSMODG00000038110.1"/>
</dbReference>
<dbReference type="Proteomes" id="UP000002280">
    <property type="component" value="Chromosome 1"/>
</dbReference>
<dbReference type="Bgee" id="ENSMODG00000038110">
    <property type="expression patterns" value="Expressed in blood and 16 other cell types or tissues"/>
</dbReference>
<dbReference type="GO" id="GO:0110158">
    <property type="term" value="C:calpain complex"/>
    <property type="evidence" value="ECO:0000318"/>
    <property type="project" value="GO_Central"/>
</dbReference>
<dbReference type="Gene3D" id="1.10.238.10">
    <property type="entry name" value="EF-hand"/>
    <property type="match status" value="1"/>
</dbReference>
<dbReference type="InParanoid" id="A0A5F8H132"/>
<dbReference type="STRING" id="13616.ENSMODP00000053096"/>
<evidence type="ECO:0008006" key="10">
    <source>
        <dbReference type="Google" id="ProtNLM"/>
    </source>
</evidence>
<comment type="subcellular location">
    <subcellularLocation>
        <location evidence="2">Cytoplasm</location>
    </subcellularLocation>
    <subcellularLocation>
        <location evidence="1">Endomembrane system</location>
    </subcellularLocation>
</comment>
<evidence type="ECO:0000313" key="9">
    <source>
        <dbReference type="Proteomes" id="UP000002280"/>
    </source>
</evidence>
<evidence type="ECO:0000256" key="7">
    <source>
        <dbReference type="ARBA" id="ARBA00023136"/>
    </source>
</evidence>
<keyword evidence="3" id="KW-0963">Cytoplasm</keyword>